<dbReference type="Pfam" id="PF24864">
    <property type="entry name" value="DUF7730"/>
    <property type="match status" value="1"/>
</dbReference>
<dbReference type="PANTHER" id="PTHR38790">
    <property type="entry name" value="2EXR DOMAIN-CONTAINING PROTEIN-RELATED"/>
    <property type="match status" value="1"/>
</dbReference>
<gene>
    <name evidence="2" type="ORF">BJX66DRAFT_340739</name>
</gene>
<protein>
    <recommendedName>
        <fullName evidence="1">DUF7730 domain-containing protein</fullName>
    </recommendedName>
</protein>
<dbReference type="EMBL" id="JBFTWV010000088">
    <property type="protein sequence ID" value="KAL2787885.1"/>
    <property type="molecule type" value="Genomic_DNA"/>
</dbReference>
<name>A0ABR4FX86_9EURO</name>
<feature type="domain" description="DUF7730" evidence="1">
    <location>
        <begin position="3"/>
        <end position="153"/>
    </location>
</feature>
<dbReference type="Proteomes" id="UP001610563">
    <property type="component" value="Unassembled WGS sequence"/>
</dbReference>
<accession>A0ABR4FX86</accession>
<dbReference type="PANTHER" id="PTHR38790:SF4">
    <property type="entry name" value="2EXR DOMAIN-CONTAINING PROTEIN"/>
    <property type="match status" value="1"/>
</dbReference>
<evidence type="ECO:0000313" key="2">
    <source>
        <dbReference type="EMBL" id="KAL2787885.1"/>
    </source>
</evidence>
<evidence type="ECO:0000259" key="1">
    <source>
        <dbReference type="Pfam" id="PF24864"/>
    </source>
</evidence>
<comment type="caution">
    <text evidence="2">The sequence shown here is derived from an EMBL/GenBank/DDBJ whole genome shotgun (WGS) entry which is preliminary data.</text>
</comment>
<sequence length="274" mass="30880">MNAHSQSEFLNTLPLEIRLKIYRHVLPQGTVHFLSEKDYMFYVLPATRSAAHTTQSCHAVRRAHSPLRYWGMALDNISEFGWGNPYLPPDVVSRGEVALLRVCRQVHGEALSILYAGVTFQVDELETWLRFGGVLGERLSLVQSLRVKFSLQRGAPGPVYDAFWALLATQMPRLSNLEAEVHIDHGVSPLPSDLDSEWCRPLRDVRDLKDFSLTAVGRDDTENGLAIVSSELKRIMCSARGESSSDPTSLRSEIALGLRKWNSGWRSGYRTDER</sequence>
<organism evidence="2 3">
    <name type="scientific">Aspergillus keveii</name>
    <dbReference type="NCBI Taxonomy" id="714993"/>
    <lineage>
        <taxon>Eukaryota</taxon>
        <taxon>Fungi</taxon>
        <taxon>Dikarya</taxon>
        <taxon>Ascomycota</taxon>
        <taxon>Pezizomycotina</taxon>
        <taxon>Eurotiomycetes</taxon>
        <taxon>Eurotiomycetidae</taxon>
        <taxon>Eurotiales</taxon>
        <taxon>Aspergillaceae</taxon>
        <taxon>Aspergillus</taxon>
        <taxon>Aspergillus subgen. Nidulantes</taxon>
    </lineage>
</organism>
<proteinExistence type="predicted"/>
<keyword evidence="3" id="KW-1185">Reference proteome</keyword>
<reference evidence="2 3" key="1">
    <citation type="submission" date="2024-07" db="EMBL/GenBank/DDBJ databases">
        <title>Section-level genome sequencing and comparative genomics of Aspergillus sections Usti and Cavernicolus.</title>
        <authorList>
            <consortium name="Lawrence Berkeley National Laboratory"/>
            <person name="Nybo J.L."/>
            <person name="Vesth T.C."/>
            <person name="Theobald S."/>
            <person name="Frisvad J.C."/>
            <person name="Larsen T.O."/>
            <person name="Kjaerboelling I."/>
            <person name="Rothschild-Mancinelli K."/>
            <person name="Lyhne E.K."/>
            <person name="Kogle M.E."/>
            <person name="Barry K."/>
            <person name="Clum A."/>
            <person name="Na H."/>
            <person name="Ledsgaard L."/>
            <person name="Lin J."/>
            <person name="Lipzen A."/>
            <person name="Kuo A."/>
            <person name="Riley R."/>
            <person name="Mondo S."/>
            <person name="Labutti K."/>
            <person name="Haridas S."/>
            <person name="Pangalinan J."/>
            <person name="Salamov A.A."/>
            <person name="Simmons B.A."/>
            <person name="Magnuson J.K."/>
            <person name="Chen J."/>
            <person name="Drula E."/>
            <person name="Henrissat B."/>
            <person name="Wiebenga A."/>
            <person name="Lubbers R.J."/>
            <person name="Gomes A.C."/>
            <person name="Makela M.R."/>
            <person name="Stajich J."/>
            <person name="Grigoriev I.V."/>
            <person name="Mortensen U.H."/>
            <person name="De Vries R.P."/>
            <person name="Baker S.E."/>
            <person name="Andersen M.R."/>
        </authorList>
    </citation>
    <scope>NUCLEOTIDE SEQUENCE [LARGE SCALE GENOMIC DNA]</scope>
    <source>
        <strain evidence="2 3">CBS 209.92</strain>
    </source>
</reference>
<dbReference type="InterPro" id="IPR056632">
    <property type="entry name" value="DUF7730"/>
</dbReference>
<evidence type="ECO:0000313" key="3">
    <source>
        <dbReference type="Proteomes" id="UP001610563"/>
    </source>
</evidence>